<evidence type="ECO:0000256" key="1">
    <source>
        <dbReference type="SAM" id="MobiDB-lite"/>
    </source>
</evidence>
<reference evidence="2" key="1">
    <citation type="submission" date="2018-04" db="EMBL/GenBank/DDBJ databases">
        <title>WGS assembly of Panicum hallii.</title>
        <authorList>
            <person name="Lovell J."/>
            <person name="Jenkins J."/>
            <person name="Lowry D."/>
            <person name="Mamidi S."/>
            <person name="Sreedasyam A."/>
            <person name="Weng X."/>
            <person name="Barry K."/>
            <person name="Bonette J."/>
            <person name="Campitelli B."/>
            <person name="Daum C."/>
            <person name="Gordon S."/>
            <person name="Gould B."/>
            <person name="Lipzen A."/>
            <person name="Macqueen A."/>
            <person name="Palacio-Mejia J."/>
            <person name="Plott C."/>
            <person name="Shakirov E."/>
            <person name="Shu S."/>
            <person name="Yoshinaga Y."/>
            <person name="Zane M."/>
            <person name="Rokhsar D."/>
            <person name="Grimwood J."/>
            <person name="Schmutz J."/>
            <person name="Juenger T."/>
        </authorList>
    </citation>
    <scope>NUCLEOTIDE SEQUENCE [LARGE SCALE GENOMIC DNA]</scope>
    <source>
        <strain evidence="2">FIL2</strain>
    </source>
</reference>
<sequence>MVGGKAQLSHHWPWRAACLLTGRSTEGPRGPLRACCRPRRGGALAARPTPAARSPDEPRENWERHARQTRRRPRSTRSGRAGGAPCVGAVRAPRAPGGRQLAICDVGDGN</sequence>
<feature type="compositionally biased region" description="Basic and acidic residues" evidence="1">
    <location>
        <begin position="54"/>
        <end position="66"/>
    </location>
</feature>
<feature type="compositionally biased region" description="Low complexity" evidence="1">
    <location>
        <begin position="27"/>
        <end position="53"/>
    </location>
</feature>
<dbReference type="AlphaFoldDB" id="A0A2T8KKE9"/>
<proteinExistence type="predicted"/>
<name>A0A2T8KKE9_9POAL</name>
<gene>
    <name evidence="2" type="ORF">PAHAL_3G337400</name>
</gene>
<evidence type="ECO:0000313" key="2">
    <source>
        <dbReference type="EMBL" id="PVH62614.1"/>
    </source>
</evidence>
<dbReference type="Gramene" id="PVH62614">
    <property type="protein sequence ID" value="PVH62614"/>
    <property type="gene ID" value="PAHAL_3G337400"/>
</dbReference>
<accession>A0A2T8KKE9</accession>
<dbReference type="EMBL" id="CM008048">
    <property type="protein sequence ID" value="PVH62614.1"/>
    <property type="molecule type" value="Genomic_DNA"/>
</dbReference>
<feature type="compositionally biased region" description="Basic residues" evidence="1">
    <location>
        <begin position="67"/>
        <end position="77"/>
    </location>
</feature>
<protein>
    <submittedName>
        <fullName evidence="2">Uncharacterized protein</fullName>
    </submittedName>
</protein>
<feature type="region of interest" description="Disordered" evidence="1">
    <location>
        <begin position="21"/>
        <end position="110"/>
    </location>
</feature>
<dbReference type="Proteomes" id="UP000243499">
    <property type="component" value="Chromosome 3"/>
</dbReference>
<organism evidence="2">
    <name type="scientific">Panicum hallii</name>
    <dbReference type="NCBI Taxonomy" id="206008"/>
    <lineage>
        <taxon>Eukaryota</taxon>
        <taxon>Viridiplantae</taxon>
        <taxon>Streptophyta</taxon>
        <taxon>Embryophyta</taxon>
        <taxon>Tracheophyta</taxon>
        <taxon>Spermatophyta</taxon>
        <taxon>Magnoliopsida</taxon>
        <taxon>Liliopsida</taxon>
        <taxon>Poales</taxon>
        <taxon>Poaceae</taxon>
        <taxon>PACMAD clade</taxon>
        <taxon>Panicoideae</taxon>
        <taxon>Panicodae</taxon>
        <taxon>Paniceae</taxon>
        <taxon>Panicinae</taxon>
        <taxon>Panicum</taxon>
        <taxon>Panicum sect. Panicum</taxon>
    </lineage>
</organism>